<dbReference type="EMBL" id="BPLR01013400">
    <property type="protein sequence ID" value="GIY60928.1"/>
    <property type="molecule type" value="Genomic_DNA"/>
</dbReference>
<organism evidence="1 2">
    <name type="scientific">Caerostris extrusa</name>
    <name type="common">Bark spider</name>
    <name type="synonym">Caerostris bankana</name>
    <dbReference type="NCBI Taxonomy" id="172846"/>
    <lineage>
        <taxon>Eukaryota</taxon>
        <taxon>Metazoa</taxon>
        <taxon>Ecdysozoa</taxon>
        <taxon>Arthropoda</taxon>
        <taxon>Chelicerata</taxon>
        <taxon>Arachnida</taxon>
        <taxon>Araneae</taxon>
        <taxon>Araneomorphae</taxon>
        <taxon>Entelegynae</taxon>
        <taxon>Araneoidea</taxon>
        <taxon>Araneidae</taxon>
        <taxon>Caerostris</taxon>
    </lineage>
</organism>
<keyword evidence="2" id="KW-1185">Reference proteome</keyword>
<gene>
    <name evidence="1" type="ORF">CEXT_324421</name>
</gene>
<sequence length="147" mass="16500">MASDREFRRGTRLTSIDIVVRSHKKELDSPVGPRDSYAVNGMVDGEMGSKRGWAWFAEHLSSVCIGFFLEELVPGKQALKARRFARLPRKSRGQVTSGTPLQFYGVSETVKLLSVLLVYKTRCATASSWEWGLNLLGTGRMKRKDGY</sequence>
<name>A0AAV4UT51_CAEEX</name>
<evidence type="ECO:0000313" key="2">
    <source>
        <dbReference type="Proteomes" id="UP001054945"/>
    </source>
</evidence>
<evidence type="ECO:0000313" key="1">
    <source>
        <dbReference type="EMBL" id="GIY60928.1"/>
    </source>
</evidence>
<accession>A0AAV4UT51</accession>
<dbReference type="Proteomes" id="UP001054945">
    <property type="component" value="Unassembled WGS sequence"/>
</dbReference>
<reference evidence="1 2" key="1">
    <citation type="submission" date="2021-06" db="EMBL/GenBank/DDBJ databases">
        <title>Caerostris extrusa draft genome.</title>
        <authorList>
            <person name="Kono N."/>
            <person name="Arakawa K."/>
        </authorList>
    </citation>
    <scope>NUCLEOTIDE SEQUENCE [LARGE SCALE GENOMIC DNA]</scope>
</reference>
<protein>
    <submittedName>
        <fullName evidence="1">Uncharacterized protein</fullName>
    </submittedName>
</protein>
<comment type="caution">
    <text evidence="1">The sequence shown here is derived from an EMBL/GenBank/DDBJ whole genome shotgun (WGS) entry which is preliminary data.</text>
</comment>
<proteinExistence type="predicted"/>
<dbReference type="AlphaFoldDB" id="A0AAV4UT51"/>